<keyword evidence="2" id="KW-1185">Reference proteome</keyword>
<organism evidence="1 2">
    <name type="scientific">Amblyomma americanum</name>
    <name type="common">Lone star tick</name>
    <dbReference type="NCBI Taxonomy" id="6943"/>
    <lineage>
        <taxon>Eukaryota</taxon>
        <taxon>Metazoa</taxon>
        <taxon>Ecdysozoa</taxon>
        <taxon>Arthropoda</taxon>
        <taxon>Chelicerata</taxon>
        <taxon>Arachnida</taxon>
        <taxon>Acari</taxon>
        <taxon>Parasitiformes</taxon>
        <taxon>Ixodida</taxon>
        <taxon>Ixodoidea</taxon>
        <taxon>Ixodidae</taxon>
        <taxon>Amblyomminae</taxon>
        <taxon>Amblyomma</taxon>
    </lineage>
</organism>
<sequence>MSSDKAEATCVWKDQLNFSKACTSMGPEDRCWLITELPAWNRILCELAYELVEPLPGNLRLQCLPYGALDKGPIPAVREAASMVSRLLQHHSCINDLPVVCTTDASETTQKRAAVPVRRRPASGWDDIRNVRHLEVKTCRAKVRNTLGCCCIPDEDTVHVCDLEDLKINSAGEWNISAVVDALQSSVTLPKPEFFMYRSTSGARELFAALGANTSVKNLRIGFRGANARCGDVKASALRKNASLLELDLRADVDNEIIICIAESQSRNATPDTLVPMGATVHARGVLALSVALRTNKTLMQLSFATFKASIPETTS</sequence>
<dbReference type="EMBL" id="JARKHS020031582">
    <property type="protein sequence ID" value="KAK8761043.1"/>
    <property type="molecule type" value="Genomic_DNA"/>
</dbReference>
<dbReference type="AlphaFoldDB" id="A0AAQ4DF03"/>
<dbReference type="InterPro" id="IPR032675">
    <property type="entry name" value="LRR_dom_sf"/>
</dbReference>
<protein>
    <submittedName>
        <fullName evidence="1">Uncharacterized protein</fullName>
    </submittedName>
</protein>
<dbReference type="SUPFAM" id="SSF52047">
    <property type="entry name" value="RNI-like"/>
    <property type="match status" value="1"/>
</dbReference>
<dbReference type="Gene3D" id="3.80.10.10">
    <property type="entry name" value="Ribonuclease Inhibitor"/>
    <property type="match status" value="1"/>
</dbReference>
<evidence type="ECO:0000313" key="1">
    <source>
        <dbReference type="EMBL" id="KAK8761043.1"/>
    </source>
</evidence>
<dbReference type="Proteomes" id="UP001321473">
    <property type="component" value="Unassembled WGS sequence"/>
</dbReference>
<evidence type="ECO:0000313" key="2">
    <source>
        <dbReference type="Proteomes" id="UP001321473"/>
    </source>
</evidence>
<accession>A0AAQ4DF03</accession>
<name>A0AAQ4DF03_AMBAM</name>
<comment type="caution">
    <text evidence="1">The sequence shown here is derived from an EMBL/GenBank/DDBJ whole genome shotgun (WGS) entry which is preliminary data.</text>
</comment>
<proteinExistence type="predicted"/>
<gene>
    <name evidence="1" type="ORF">V5799_027687</name>
</gene>
<reference evidence="1 2" key="1">
    <citation type="journal article" date="2023" name="Arcadia Sci">
        <title>De novo assembly of a long-read Amblyomma americanum tick genome.</title>
        <authorList>
            <person name="Chou S."/>
            <person name="Poskanzer K.E."/>
            <person name="Rollins M."/>
            <person name="Thuy-Boun P.S."/>
        </authorList>
    </citation>
    <scope>NUCLEOTIDE SEQUENCE [LARGE SCALE GENOMIC DNA]</scope>
    <source>
        <strain evidence="1">F_SG_1</strain>
        <tissue evidence="1">Salivary glands</tissue>
    </source>
</reference>